<keyword evidence="3" id="KW-1185">Reference proteome</keyword>
<feature type="chain" id="PRO_5046598258" evidence="1">
    <location>
        <begin position="22"/>
        <end position="150"/>
    </location>
</feature>
<comment type="caution">
    <text evidence="2">The sequence shown here is derived from an EMBL/GenBank/DDBJ whole genome shotgun (WGS) entry which is preliminary data.</text>
</comment>
<reference evidence="3" key="1">
    <citation type="journal article" date="2019" name="Int. J. Syst. Evol. Microbiol.">
        <title>The Global Catalogue of Microorganisms (GCM) 10K type strain sequencing project: providing services to taxonomists for standard genome sequencing and annotation.</title>
        <authorList>
            <consortium name="The Broad Institute Genomics Platform"/>
            <consortium name="The Broad Institute Genome Sequencing Center for Infectious Disease"/>
            <person name="Wu L."/>
            <person name="Ma J."/>
        </authorList>
    </citation>
    <scope>NUCLEOTIDE SEQUENCE [LARGE SCALE GENOMIC DNA]</scope>
    <source>
        <strain evidence="3">KCTC 22814</strain>
    </source>
</reference>
<gene>
    <name evidence="2" type="ORF">ACFS7Y_03010</name>
</gene>
<sequence>MAKKLFVTSFLLWALFGLSFAQGRLDYKSSKNESLYFATAKNVKNWFSLAINSSKAGGYYTLNGSQMDKPLFLPIKEAYELDNGYYAIRLTINDSPFYFLFSRTLSRALLVSFNDNSIPLKIEMRNALAADTGDSAVKIEDMLALLHLLL</sequence>
<protein>
    <submittedName>
        <fullName evidence="2">Uncharacterized protein</fullName>
    </submittedName>
</protein>
<accession>A0ABW6BA56</accession>
<evidence type="ECO:0000256" key="1">
    <source>
        <dbReference type="SAM" id="SignalP"/>
    </source>
</evidence>
<dbReference type="Proteomes" id="UP001597525">
    <property type="component" value="Unassembled WGS sequence"/>
</dbReference>
<evidence type="ECO:0000313" key="3">
    <source>
        <dbReference type="Proteomes" id="UP001597525"/>
    </source>
</evidence>
<keyword evidence="1" id="KW-0732">Signal</keyword>
<dbReference type="RefSeq" id="WP_320184125.1">
    <property type="nucleotide sequence ID" value="NZ_CP138332.1"/>
</dbReference>
<feature type="signal peptide" evidence="1">
    <location>
        <begin position="1"/>
        <end position="21"/>
    </location>
</feature>
<organism evidence="2 3">
    <name type="scientific">Sphingobacterium bambusae</name>
    <dbReference type="NCBI Taxonomy" id="662858"/>
    <lineage>
        <taxon>Bacteria</taxon>
        <taxon>Pseudomonadati</taxon>
        <taxon>Bacteroidota</taxon>
        <taxon>Sphingobacteriia</taxon>
        <taxon>Sphingobacteriales</taxon>
        <taxon>Sphingobacteriaceae</taxon>
        <taxon>Sphingobacterium</taxon>
    </lineage>
</organism>
<evidence type="ECO:0000313" key="2">
    <source>
        <dbReference type="EMBL" id="MFD2966336.1"/>
    </source>
</evidence>
<dbReference type="EMBL" id="JBHUPB010000003">
    <property type="protein sequence ID" value="MFD2966336.1"/>
    <property type="molecule type" value="Genomic_DNA"/>
</dbReference>
<proteinExistence type="predicted"/>
<name>A0ABW6BA56_9SPHI</name>